<dbReference type="Pfam" id="PF02653">
    <property type="entry name" value="BPD_transp_2"/>
    <property type="match status" value="1"/>
</dbReference>
<reference evidence="7 8" key="1">
    <citation type="submission" date="2019-07" db="EMBL/GenBank/DDBJ databases">
        <title>Whole genome shotgun sequence of Reyranella soli NBRC 108950.</title>
        <authorList>
            <person name="Hosoyama A."/>
            <person name="Uohara A."/>
            <person name="Ohji S."/>
            <person name="Ichikawa N."/>
        </authorList>
    </citation>
    <scope>NUCLEOTIDE SEQUENCE [LARGE SCALE GENOMIC DNA]</scope>
    <source>
        <strain evidence="7 8">NBRC 108950</strain>
    </source>
</reference>
<keyword evidence="2" id="KW-1003">Cell membrane</keyword>
<protein>
    <submittedName>
        <fullName evidence="7">Amino acid ABC transporter</fullName>
    </submittedName>
</protein>
<dbReference type="AlphaFoldDB" id="A0A512N6U6"/>
<comment type="caution">
    <text evidence="7">The sequence shown here is derived from an EMBL/GenBank/DDBJ whole genome shotgun (WGS) entry which is preliminary data.</text>
</comment>
<feature type="transmembrane region" description="Helical" evidence="6">
    <location>
        <begin position="82"/>
        <end position="101"/>
    </location>
</feature>
<keyword evidence="3 6" id="KW-0812">Transmembrane</keyword>
<dbReference type="RefSeq" id="WP_147148487.1">
    <property type="nucleotide sequence ID" value="NZ_BKAJ01000031.1"/>
</dbReference>
<dbReference type="PANTHER" id="PTHR30482">
    <property type="entry name" value="HIGH-AFFINITY BRANCHED-CHAIN AMINO ACID TRANSPORT SYSTEM PERMEASE"/>
    <property type="match status" value="1"/>
</dbReference>
<feature type="transmembrane region" description="Helical" evidence="6">
    <location>
        <begin position="155"/>
        <end position="174"/>
    </location>
</feature>
<feature type="transmembrane region" description="Helical" evidence="6">
    <location>
        <begin position="57"/>
        <end position="76"/>
    </location>
</feature>
<dbReference type="EMBL" id="BKAJ01000031">
    <property type="protein sequence ID" value="GEP54704.1"/>
    <property type="molecule type" value="Genomic_DNA"/>
</dbReference>
<evidence type="ECO:0000256" key="5">
    <source>
        <dbReference type="ARBA" id="ARBA00023136"/>
    </source>
</evidence>
<dbReference type="Proteomes" id="UP000321058">
    <property type="component" value="Unassembled WGS sequence"/>
</dbReference>
<gene>
    <name evidence="7" type="ORF">RSO01_18700</name>
</gene>
<evidence type="ECO:0000256" key="2">
    <source>
        <dbReference type="ARBA" id="ARBA00022475"/>
    </source>
</evidence>
<proteinExistence type="predicted"/>
<keyword evidence="8" id="KW-1185">Reference proteome</keyword>
<organism evidence="7 8">
    <name type="scientific">Reyranella soli</name>
    <dbReference type="NCBI Taxonomy" id="1230389"/>
    <lineage>
        <taxon>Bacteria</taxon>
        <taxon>Pseudomonadati</taxon>
        <taxon>Pseudomonadota</taxon>
        <taxon>Alphaproteobacteria</taxon>
        <taxon>Hyphomicrobiales</taxon>
        <taxon>Reyranellaceae</taxon>
        <taxon>Reyranella</taxon>
    </lineage>
</organism>
<keyword evidence="4 6" id="KW-1133">Transmembrane helix</keyword>
<dbReference type="InterPro" id="IPR043428">
    <property type="entry name" value="LivM-like"/>
</dbReference>
<dbReference type="CDD" id="cd06581">
    <property type="entry name" value="TM_PBP1_LivM_like"/>
    <property type="match status" value="1"/>
</dbReference>
<evidence type="ECO:0000256" key="1">
    <source>
        <dbReference type="ARBA" id="ARBA00004651"/>
    </source>
</evidence>
<evidence type="ECO:0000256" key="4">
    <source>
        <dbReference type="ARBA" id="ARBA00022989"/>
    </source>
</evidence>
<dbReference type="PANTHER" id="PTHR30482:SF20">
    <property type="entry name" value="HIGH-AFFINITY BRANCHED-CHAIN AMINO ACID TRANSPORT SYSTEM PERMEASE PROTEIN LIVM"/>
    <property type="match status" value="1"/>
</dbReference>
<dbReference type="GO" id="GO:0015658">
    <property type="term" value="F:branched-chain amino acid transmembrane transporter activity"/>
    <property type="evidence" value="ECO:0007669"/>
    <property type="project" value="InterPro"/>
</dbReference>
<feature type="transmembrane region" description="Helical" evidence="6">
    <location>
        <begin position="240"/>
        <end position="266"/>
    </location>
</feature>
<accession>A0A512N6U6</accession>
<evidence type="ECO:0000313" key="8">
    <source>
        <dbReference type="Proteomes" id="UP000321058"/>
    </source>
</evidence>
<comment type="subcellular location">
    <subcellularLocation>
        <location evidence="1">Cell membrane</location>
        <topology evidence="1">Multi-pass membrane protein</topology>
    </subcellularLocation>
</comment>
<feature type="transmembrane region" description="Helical" evidence="6">
    <location>
        <begin position="24"/>
        <end position="45"/>
    </location>
</feature>
<evidence type="ECO:0000256" key="6">
    <source>
        <dbReference type="SAM" id="Phobius"/>
    </source>
</evidence>
<feature type="transmembrane region" description="Helical" evidence="6">
    <location>
        <begin position="204"/>
        <end position="228"/>
    </location>
</feature>
<keyword evidence="5 6" id="KW-0472">Membrane</keyword>
<sequence length="313" mass="33780">MKLAIALIAALAFAALPLLTSSNYIIGVGISALIFTVAAAALNLIYGFTGLLSFAQLGFWGIGGYVTALTVVTFGGNFWWGVLWAALVNAVVALAIGYPTLRTNRHAFVIMTLTFALLVTLIARDWVDLTRGPLGIPNLPKPSAFGYHFATTAQYYWVAWAFSVAMLGFLYALCSSRIGRTLVAIKQNEPLVRAQGIAPMPYKLSAFAISAAVTGAAGGVFTFHLGIIDPLFLDFYYMQTFLIIVIIGGAGSFWGVVAAGIALSALPEMLRFSADFRMIIYGVILVVAMFVMPTGVAGWLRERQIARMREQLR</sequence>
<feature type="transmembrane region" description="Helical" evidence="6">
    <location>
        <begin position="278"/>
        <end position="300"/>
    </location>
</feature>
<dbReference type="GO" id="GO:0005886">
    <property type="term" value="C:plasma membrane"/>
    <property type="evidence" value="ECO:0007669"/>
    <property type="project" value="UniProtKB-SubCell"/>
</dbReference>
<dbReference type="InterPro" id="IPR001851">
    <property type="entry name" value="ABC_transp_permease"/>
</dbReference>
<evidence type="ECO:0000313" key="7">
    <source>
        <dbReference type="EMBL" id="GEP54704.1"/>
    </source>
</evidence>
<name>A0A512N6U6_9HYPH</name>
<dbReference type="OrthoDB" id="9804361at2"/>
<evidence type="ECO:0000256" key="3">
    <source>
        <dbReference type="ARBA" id="ARBA00022692"/>
    </source>
</evidence>